<proteinExistence type="predicted"/>
<name>A0ABV4SFD0_9ACTN</name>
<dbReference type="EMBL" id="JBGOSP010000006">
    <property type="protein sequence ID" value="MFA3837150.1"/>
    <property type="molecule type" value="Genomic_DNA"/>
</dbReference>
<dbReference type="Pfam" id="PF03777">
    <property type="entry name" value="ChpA-C"/>
    <property type="match status" value="2"/>
</dbReference>
<dbReference type="PROSITE" id="PS50847">
    <property type="entry name" value="GRAM_POS_ANCHORING"/>
    <property type="match status" value="1"/>
</dbReference>
<keyword evidence="2" id="KW-0134">Cell wall</keyword>
<feature type="chain" id="PRO_5046200850" evidence="10">
    <location>
        <begin position="29"/>
        <end position="258"/>
    </location>
</feature>
<organism evidence="13 14">
    <name type="scientific">Streptomyces aureus</name>
    <dbReference type="NCBI Taxonomy" id="193461"/>
    <lineage>
        <taxon>Bacteria</taxon>
        <taxon>Bacillati</taxon>
        <taxon>Actinomycetota</taxon>
        <taxon>Actinomycetes</taxon>
        <taxon>Kitasatosporales</taxon>
        <taxon>Streptomycetaceae</taxon>
        <taxon>Streptomyces</taxon>
    </lineage>
</organism>
<dbReference type="RefSeq" id="WP_372562663.1">
    <property type="nucleotide sequence ID" value="NZ_JBGOSP010000006.1"/>
</dbReference>
<evidence type="ECO:0000259" key="11">
    <source>
        <dbReference type="PROSITE" id="PS50847"/>
    </source>
</evidence>
<comment type="caution">
    <text evidence="13">The sequence shown here is derived from an EMBL/GenBank/DDBJ whole genome shotgun (WGS) entry which is preliminary data.</text>
</comment>
<evidence type="ECO:0000259" key="12">
    <source>
        <dbReference type="PROSITE" id="PS51884"/>
    </source>
</evidence>
<evidence type="ECO:0000313" key="14">
    <source>
        <dbReference type="Proteomes" id="UP001571476"/>
    </source>
</evidence>
<evidence type="ECO:0000256" key="6">
    <source>
        <dbReference type="ARBA" id="ARBA00023087"/>
    </source>
</evidence>
<feature type="region of interest" description="Disordered" evidence="9">
    <location>
        <begin position="166"/>
        <end position="191"/>
    </location>
</feature>
<comment type="subcellular location">
    <subcellularLocation>
        <location evidence="1">Secreted</location>
        <location evidence="1">Cell wall</location>
    </subcellularLocation>
</comment>
<evidence type="ECO:0000256" key="10">
    <source>
        <dbReference type="SAM" id="SignalP"/>
    </source>
</evidence>
<keyword evidence="5" id="KW-0130">Cell adhesion</keyword>
<keyword evidence="3" id="KW-0964">Secreted</keyword>
<feature type="domain" description="Gram-positive cocci surface proteins LPxTG" evidence="11">
    <location>
        <begin position="223"/>
        <end position="258"/>
    </location>
</feature>
<accession>A0ABV4SFD0</accession>
<feature type="domain" description="Chaplin" evidence="12">
    <location>
        <begin position="129"/>
        <end position="169"/>
    </location>
</feature>
<evidence type="ECO:0000256" key="5">
    <source>
        <dbReference type="ARBA" id="ARBA00022889"/>
    </source>
</evidence>
<dbReference type="NCBIfam" id="TIGR01167">
    <property type="entry name" value="LPXTG_anchor"/>
    <property type="match status" value="1"/>
</dbReference>
<protein>
    <submittedName>
        <fullName evidence="13">Chaplin</fullName>
    </submittedName>
</protein>
<feature type="compositionally biased region" description="Basic and acidic residues" evidence="9">
    <location>
        <begin position="104"/>
        <end position="116"/>
    </location>
</feature>
<evidence type="ECO:0000256" key="4">
    <source>
        <dbReference type="ARBA" id="ARBA00022729"/>
    </source>
</evidence>
<dbReference type="InterPro" id="IPR005528">
    <property type="entry name" value="ChpA-H"/>
</dbReference>
<keyword evidence="4 10" id="KW-0732">Signal</keyword>
<keyword evidence="7" id="KW-0572">Peptidoglycan-anchor</keyword>
<reference evidence="13 14" key="1">
    <citation type="submission" date="2024-08" db="EMBL/GenBank/DDBJ databases">
        <title>Genome sequence of Streptomyces aureus CACIA-1.46HGO.</title>
        <authorList>
            <person name="Evangelista-Martinez Z."/>
        </authorList>
    </citation>
    <scope>NUCLEOTIDE SEQUENCE [LARGE SCALE GENOMIC DNA]</scope>
    <source>
        <strain evidence="13 14">CACIA-1.46HGO</strain>
    </source>
</reference>
<sequence length="258" mass="24956">MRQALNLGMVAAAAATSILSLPGSSAFAASGADGQAAGSPGILSGNTVQAPLDVPMNACGNTVDVAAALNPTFATSCANDGGSHSSPTRGGGSDRAAGGAAHGTGDEGYRGGDDRSGGGAHARSDAQQSPGILSGNSVQAPVDVPVNVCGNSGNVVGAANPATGNRCSSGVTTPEEISEVPPPSVRTVEPPATVQPPAVQRLTPPHAMTSLQNAHVTGGRAQLAQTGADENLLAAAAASAGLLIGGGILYRRGRAAAR</sequence>
<dbReference type="PROSITE" id="PS51884">
    <property type="entry name" value="CHAPLIN"/>
    <property type="match status" value="2"/>
</dbReference>
<evidence type="ECO:0000256" key="9">
    <source>
        <dbReference type="SAM" id="MobiDB-lite"/>
    </source>
</evidence>
<keyword evidence="6 8" id="KW-0034">Amyloid</keyword>
<gene>
    <name evidence="13" type="ORF">ACEG43_13335</name>
</gene>
<evidence type="ECO:0000256" key="3">
    <source>
        <dbReference type="ARBA" id="ARBA00022525"/>
    </source>
</evidence>
<evidence type="ECO:0000256" key="1">
    <source>
        <dbReference type="ARBA" id="ARBA00004191"/>
    </source>
</evidence>
<keyword evidence="14" id="KW-1185">Reference proteome</keyword>
<feature type="region of interest" description="Disordered" evidence="9">
    <location>
        <begin position="78"/>
        <end position="138"/>
    </location>
</feature>
<feature type="domain" description="Chaplin" evidence="12">
    <location>
        <begin position="39"/>
        <end position="79"/>
    </location>
</feature>
<evidence type="ECO:0000313" key="13">
    <source>
        <dbReference type="EMBL" id="MFA3837150.1"/>
    </source>
</evidence>
<feature type="compositionally biased region" description="Polar residues" evidence="9">
    <location>
        <begin position="125"/>
        <end position="138"/>
    </location>
</feature>
<feature type="signal peptide" evidence="10">
    <location>
        <begin position="1"/>
        <end position="28"/>
    </location>
</feature>
<dbReference type="Proteomes" id="UP001571476">
    <property type="component" value="Unassembled WGS sequence"/>
</dbReference>
<evidence type="ECO:0000256" key="8">
    <source>
        <dbReference type="PROSITE-ProRule" id="PRU01232"/>
    </source>
</evidence>
<evidence type="ECO:0000256" key="7">
    <source>
        <dbReference type="ARBA" id="ARBA00023088"/>
    </source>
</evidence>
<evidence type="ECO:0000256" key="2">
    <source>
        <dbReference type="ARBA" id="ARBA00022512"/>
    </source>
</evidence>
<feature type="compositionally biased region" description="Polar residues" evidence="9">
    <location>
        <begin position="78"/>
        <end position="88"/>
    </location>
</feature>
<dbReference type="InterPro" id="IPR019931">
    <property type="entry name" value="LPXTG_anchor"/>
</dbReference>